<dbReference type="InterPro" id="IPR023753">
    <property type="entry name" value="FAD/NAD-binding_dom"/>
</dbReference>
<dbReference type="PRINTS" id="PR00368">
    <property type="entry name" value="FADPNR"/>
</dbReference>
<dbReference type="OrthoDB" id="202203at2759"/>
<keyword evidence="2" id="KW-0472">Membrane</keyword>
<dbReference type="Proteomes" id="UP000467700">
    <property type="component" value="Unassembled WGS sequence"/>
</dbReference>
<feature type="compositionally biased region" description="Pro residues" evidence="1">
    <location>
        <begin position="135"/>
        <end position="147"/>
    </location>
</feature>
<evidence type="ECO:0000256" key="3">
    <source>
        <dbReference type="SAM" id="SignalP"/>
    </source>
</evidence>
<name>A0A8S0W3K9_CYCAE</name>
<dbReference type="PANTHER" id="PTHR43735">
    <property type="entry name" value="APOPTOSIS-INDUCING FACTOR 1"/>
    <property type="match status" value="1"/>
</dbReference>
<dbReference type="InterPro" id="IPR036188">
    <property type="entry name" value="FAD/NAD-bd_sf"/>
</dbReference>
<dbReference type="SUPFAM" id="SSF51905">
    <property type="entry name" value="FAD/NAD(P)-binding domain"/>
    <property type="match status" value="1"/>
</dbReference>
<feature type="domain" description="FAD/NAD(P)-binding" evidence="4">
    <location>
        <begin position="203"/>
        <end position="488"/>
    </location>
</feature>
<evidence type="ECO:0000256" key="2">
    <source>
        <dbReference type="SAM" id="Phobius"/>
    </source>
</evidence>
<feature type="compositionally biased region" description="Pro residues" evidence="1">
    <location>
        <begin position="174"/>
        <end position="184"/>
    </location>
</feature>
<feature type="compositionally biased region" description="Polar residues" evidence="1">
    <location>
        <begin position="159"/>
        <end position="168"/>
    </location>
</feature>
<dbReference type="AlphaFoldDB" id="A0A8S0W3K9"/>
<keyword evidence="3" id="KW-0732">Signal</keyword>
<feature type="region of interest" description="Disordered" evidence="1">
    <location>
        <begin position="584"/>
        <end position="606"/>
    </location>
</feature>
<dbReference type="Gene3D" id="3.50.50.100">
    <property type="match status" value="1"/>
</dbReference>
<feature type="region of interest" description="Disordered" evidence="1">
    <location>
        <begin position="75"/>
        <end position="188"/>
    </location>
</feature>
<dbReference type="GO" id="GO:0005737">
    <property type="term" value="C:cytoplasm"/>
    <property type="evidence" value="ECO:0007669"/>
    <property type="project" value="TreeGrafter"/>
</dbReference>
<gene>
    <name evidence="5" type="ORF">AAE3_LOCUS3224</name>
</gene>
<proteinExistence type="predicted"/>
<sequence length="658" mass="71527">MIMTMNSFTPSLLNIIVLASLTSYSNAQIVYRRRRPSAARIIAGAVVGGLACIFFICLLMICMRRRRQRQTFAVTTTPGGVPPQPQWGTKPMFGGPWGRSNAGVPPHNTTPLTAYGHPGSFSPNHQQPQAAYNPEYPPQNAPLPPPAYGQDANYGGGSQAPQGTPQAQPSDNPYAPPPGPPPPAVTKGNDQSFVVVLFEGAHAGQILAATLPEGWRVILVDRNSHANHVYVMPRFAVLPGHEYKAFIPYTKVFLVDPPKPEQNIHLQATVTSIRPTHITLSRAFPELGFPTETIPFDYAIYALGAHLPPPLDLWGTCANGKLIPEAKAASAVYRGLKSEGCNWFLEKQKIIEGSPTVLVVGGGALGIQFATDIKSVYPAKKVTLLHSRKQLLPRFDIKMHEEILRSCENMDIGVILGERLDMDSVEDGKGRHNERGQKVVRTVTGREIAADLLLLCIGQSPNTGLMREMDPATINEENKRIRVLRTLQVATGPVRQDITDVTSDLEKLSTDEKSADDKKATASEKTAEPVVEEEEETTGYPHIFAIGDSADAFGAIAAGYIAYAQAEIAAKNIVKLIQRREAASAASDSAEGKKTKSEPLERYTPAPPGIKVSLGLKRAVLQMGPNFTIIEDGVPDLHAAQIWPFFGIKVEKDEDMRV</sequence>
<feature type="compositionally biased region" description="Basic and acidic residues" evidence="1">
    <location>
        <begin position="508"/>
        <end position="527"/>
    </location>
</feature>
<dbReference type="GO" id="GO:0004174">
    <property type="term" value="F:electron-transferring-flavoprotein dehydrogenase activity"/>
    <property type="evidence" value="ECO:0007669"/>
    <property type="project" value="TreeGrafter"/>
</dbReference>
<feature type="compositionally biased region" description="Basic and acidic residues" evidence="1">
    <location>
        <begin position="590"/>
        <end position="601"/>
    </location>
</feature>
<evidence type="ECO:0000313" key="6">
    <source>
        <dbReference type="Proteomes" id="UP000467700"/>
    </source>
</evidence>
<dbReference type="PANTHER" id="PTHR43735:SF2">
    <property type="entry name" value="FE-REGULATED PROTEIN 8"/>
    <property type="match status" value="1"/>
</dbReference>
<comment type="caution">
    <text evidence="5">The sequence shown here is derived from an EMBL/GenBank/DDBJ whole genome shotgun (WGS) entry which is preliminary data.</text>
</comment>
<dbReference type="Pfam" id="PF07992">
    <property type="entry name" value="Pyr_redox_2"/>
    <property type="match status" value="1"/>
</dbReference>
<feature type="signal peptide" evidence="3">
    <location>
        <begin position="1"/>
        <end position="27"/>
    </location>
</feature>
<feature type="transmembrane region" description="Helical" evidence="2">
    <location>
        <begin position="37"/>
        <end position="61"/>
    </location>
</feature>
<dbReference type="EMBL" id="CACVBS010000031">
    <property type="protein sequence ID" value="CAA7261064.1"/>
    <property type="molecule type" value="Genomic_DNA"/>
</dbReference>
<accession>A0A8S0W3K9</accession>
<protein>
    <recommendedName>
        <fullName evidence="4">FAD/NAD(P)-binding domain-containing protein</fullName>
    </recommendedName>
</protein>
<feature type="chain" id="PRO_5035844617" description="FAD/NAD(P)-binding domain-containing protein" evidence="3">
    <location>
        <begin position="28"/>
        <end position="658"/>
    </location>
</feature>
<dbReference type="Gene3D" id="3.50.50.60">
    <property type="entry name" value="FAD/NAD(P)-binding domain"/>
    <property type="match status" value="2"/>
</dbReference>
<feature type="region of interest" description="Disordered" evidence="1">
    <location>
        <begin position="508"/>
        <end position="537"/>
    </location>
</feature>
<feature type="compositionally biased region" description="Polar residues" evidence="1">
    <location>
        <begin position="121"/>
        <end position="130"/>
    </location>
</feature>
<organism evidence="5 6">
    <name type="scientific">Cyclocybe aegerita</name>
    <name type="common">Black poplar mushroom</name>
    <name type="synonym">Agrocybe aegerita</name>
    <dbReference type="NCBI Taxonomy" id="1973307"/>
    <lineage>
        <taxon>Eukaryota</taxon>
        <taxon>Fungi</taxon>
        <taxon>Dikarya</taxon>
        <taxon>Basidiomycota</taxon>
        <taxon>Agaricomycotina</taxon>
        <taxon>Agaricomycetes</taxon>
        <taxon>Agaricomycetidae</taxon>
        <taxon>Agaricales</taxon>
        <taxon>Agaricineae</taxon>
        <taxon>Bolbitiaceae</taxon>
        <taxon>Cyclocybe</taxon>
    </lineage>
</organism>
<evidence type="ECO:0000313" key="5">
    <source>
        <dbReference type="EMBL" id="CAA7261064.1"/>
    </source>
</evidence>
<keyword evidence="6" id="KW-1185">Reference proteome</keyword>
<reference evidence="5 6" key="1">
    <citation type="submission" date="2020-01" db="EMBL/GenBank/DDBJ databases">
        <authorList>
            <person name="Gupta K D."/>
        </authorList>
    </citation>
    <scope>NUCLEOTIDE SEQUENCE [LARGE SCALE GENOMIC DNA]</scope>
</reference>
<dbReference type="GO" id="GO:0050660">
    <property type="term" value="F:flavin adenine dinucleotide binding"/>
    <property type="evidence" value="ECO:0007669"/>
    <property type="project" value="TreeGrafter"/>
</dbReference>
<keyword evidence="2" id="KW-0812">Transmembrane</keyword>
<evidence type="ECO:0000259" key="4">
    <source>
        <dbReference type="Pfam" id="PF07992"/>
    </source>
</evidence>
<keyword evidence="2" id="KW-1133">Transmembrane helix</keyword>
<evidence type="ECO:0000256" key="1">
    <source>
        <dbReference type="SAM" id="MobiDB-lite"/>
    </source>
</evidence>